<keyword evidence="3" id="KW-0812">Transmembrane</keyword>
<feature type="compositionally biased region" description="Polar residues" evidence="2">
    <location>
        <begin position="381"/>
        <end position="392"/>
    </location>
</feature>
<feature type="region of interest" description="Disordered" evidence="2">
    <location>
        <begin position="368"/>
        <end position="412"/>
    </location>
</feature>
<name>A0A7S4AKT4_9STRA</name>
<accession>A0A7S4AKT4</accession>
<evidence type="ECO:0000256" key="2">
    <source>
        <dbReference type="SAM" id="MobiDB-lite"/>
    </source>
</evidence>
<proteinExistence type="predicted"/>
<keyword evidence="3" id="KW-0472">Membrane</keyword>
<protein>
    <submittedName>
        <fullName evidence="4">Uncharacterized protein</fullName>
    </submittedName>
</protein>
<feature type="transmembrane region" description="Helical" evidence="3">
    <location>
        <begin position="57"/>
        <end position="79"/>
    </location>
</feature>
<feature type="compositionally biased region" description="Low complexity" evidence="2">
    <location>
        <begin position="400"/>
        <end position="412"/>
    </location>
</feature>
<gene>
    <name evidence="4" type="ORF">PAUS00366_LOCUS11010</name>
</gene>
<evidence type="ECO:0000256" key="1">
    <source>
        <dbReference type="SAM" id="Coils"/>
    </source>
</evidence>
<evidence type="ECO:0000256" key="3">
    <source>
        <dbReference type="SAM" id="Phobius"/>
    </source>
</evidence>
<dbReference type="EMBL" id="HBIX01015100">
    <property type="protein sequence ID" value="CAE0718256.1"/>
    <property type="molecule type" value="Transcribed_RNA"/>
</dbReference>
<evidence type="ECO:0000313" key="4">
    <source>
        <dbReference type="EMBL" id="CAE0718256.1"/>
    </source>
</evidence>
<feature type="coiled-coil region" evidence="1">
    <location>
        <begin position="310"/>
        <end position="358"/>
    </location>
</feature>
<feature type="compositionally biased region" description="Low complexity" evidence="2">
    <location>
        <begin position="369"/>
        <end position="380"/>
    </location>
</feature>
<reference evidence="4" key="1">
    <citation type="submission" date="2021-01" db="EMBL/GenBank/DDBJ databases">
        <authorList>
            <person name="Corre E."/>
            <person name="Pelletier E."/>
            <person name="Niang G."/>
            <person name="Scheremetjew M."/>
            <person name="Finn R."/>
            <person name="Kale V."/>
            <person name="Holt S."/>
            <person name="Cochrane G."/>
            <person name="Meng A."/>
            <person name="Brown T."/>
            <person name="Cohen L."/>
        </authorList>
    </citation>
    <scope>NUCLEOTIDE SEQUENCE</scope>
    <source>
        <strain evidence="4">10249 10 AB</strain>
    </source>
</reference>
<keyword evidence="3" id="KW-1133">Transmembrane helix</keyword>
<organism evidence="4">
    <name type="scientific">Pseudo-nitzschia australis</name>
    <dbReference type="NCBI Taxonomy" id="44445"/>
    <lineage>
        <taxon>Eukaryota</taxon>
        <taxon>Sar</taxon>
        <taxon>Stramenopiles</taxon>
        <taxon>Ochrophyta</taxon>
        <taxon>Bacillariophyta</taxon>
        <taxon>Bacillariophyceae</taxon>
        <taxon>Bacillariophycidae</taxon>
        <taxon>Bacillariales</taxon>
        <taxon>Bacillariaceae</taxon>
        <taxon>Pseudo-nitzschia</taxon>
    </lineage>
</organism>
<dbReference type="AlphaFoldDB" id="A0A7S4AKT4"/>
<feature type="region of interest" description="Disordered" evidence="2">
    <location>
        <begin position="99"/>
        <end position="136"/>
    </location>
</feature>
<sequence>MNNPSLEGYEIDQQRKERTMIYLADTYTTHTTTSTSTTTTTTTTTRGKRKAKNVRRVVYRVVVMASVASIQIAFGFVVVPPFDPRTKSIPVSQDVHQHQRQGPLSLPPPRAPFVSTVGAKRRRASTTRGLRWSSSYSPSSLLKYANSNDEKDDAKQQQQQLIIPINAAAINPKNFGDSNDAKTNAKANIVDANPVNETTKQKHHTILLHKHKINLRRKWRRLKPGQKFRFRLGIAALACVSLWDTVVVRNYGGFVNGIVTGAAATTTATGFGGLLRRWFALRGFQGIAALGRSVAYGWAILVAYPRMLDRRAKERRLKREEEALKQWSRVLKGIADEVLRLKRELSLLEGEIRTFRREILAIRAGRVVNNNNNNSNNNSNTGGSRSKINGINESDESDHYNNYNHNSNNTGSNELDRVLRDAIISEMNHLTRLRDDTRLALTTARQRWSEVRAKRPTNHSKPSSFDPLDFDFEFDAAATDMEYRYDDRDNRSDDLLLRGL</sequence>
<keyword evidence="1" id="KW-0175">Coiled coil</keyword>